<evidence type="ECO:0000256" key="6">
    <source>
        <dbReference type="ARBA" id="ARBA00022741"/>
    </source>
</evidence>
<feature type="non-terminal residue" evidence="9">
    <location>
        <position position="52"/>
    </location>
</feature>
<keyword evidence="3" id="KW-0808">Transferase</keyword>
<keyword evidence="6" id="KW-0547">Nucleotide-binding</keyword>
<keyword evidence="5" id="KW-0479">Metal-binding</keyword>
<keyword evidence="4" id="KW-0548">Nucleotidyltransferase</keyword>
<evidence type="ECO:0000313" key="9">
    <source>
        <dbReference type="EMBL" id="KTF05287.1"/>
    </source>
</evidence>
<proteinExistence type="inferred from homology"/>
<evidence type="ECO:0000256" key="3">
    <source>
        <dbReference type="ARBA" id="ARBA00022679"/>
    </source>
</evidence>
<evidence type="ECO:0000256" key="1">
    <source>
        <dbReference type="ARBA" id="ARBA00001946"/>
    </source>
</evidence>
<dbReference type="InterPro" id="IPR003846">
    <property type="entry name" value="SelO"/>
</dbReference>
<dbReference type="AlphaFoldDB" id="A0A1B6NR16"/>
<protein>
    <submittedName>
        <fullName evidence="9">Protein belonging to Uncharacterized protein family UPF0061</fullName>
    </submittedName>
</protein>
<keyword evidence="7" id="KW-0067">ATP-binding</keyword>
<organism evidence="9">
    <name type="scientific">marine sediment metagenome</name>
    <dbReference type="NCBI Taxonomy" id="412755"/>
    <lineage>
        <taxon>unclassified sequences</taxon>
        <taxon>metagenomes</taxon>
        <taxon>ecological metagenomes</taxon>
    </lineage>
</organism>
<dbReference type="EMBL" id="AYSL01001884">
    <property type="protein sequence ID" value="KTF05287.1"/>
    <property type="molecule type" value="Genomic_DNA"/>
</dbReference>
<dbReference type="PANTHER" id="PTHR32057:SF14">
    <property type="entry name" value="PROTEIN ADENYLYLTRANSFERASE SELO, MITOCHONDRIAL"/>
    <property type="match status" value="1"/>
</dbReference>
<sequence>MGPVLREYLVSEFMAAMGVPTTRALAAVATGDQVWREQGGLPGAVLTRVAAS</sequence>
<dbReference type="PANTHER" id="PTHR32057">
    <property type="entry name" value="PROTEIN ADENYLYLTRANSFERASE SELO, MITOCHONDRIAL"/>
    <property type="match status" value="1"/>
</dbReference>
<comment type="cofactor">
    <cofactor evidence="1">
        <name>Mg(2+)</name>
        <dbReference type="ChEBI" id="CHEBI:18420"/>
    </cofactor>
</comment>
<comment type="caution">
    <text evidence="9">The sequence shown here is derived from an EMBL/GenBank/DDBJ whole genome shotgun (WGS) entry which is preliminary data.</text>
</comment>
<accession>A0A1B6NR16</accession>
<reference evidence="9" key="1">
    <citation type="submission" date="2013-11" db="EMBL/GenBank/DDBJ databases">
        <title>Microbial diversity, functional groups and degradation webs in Northern and Southern Mediterranean and Red Sea marine crude oil polluted sites.</title>
        <authorList>
            <person name="Daffonchio D."/>
            <person name="Mapelli F."/>
            <person name="Ferrer M."/>
            <person name="Richter M."/>
            <person name="Cherif A."/>
            <person name="Malkawi H.I."/>
            <person name="Yakimov M.M."/>
            <person name="Abdel-Fattah Y.R."/>
            <person name="Blaghen M."/>
            <person name="Golyshin P.N."/>
            <person name="Kalogerakis N."/>
            <person name="Boon N."/>
            <person name="Magagnini M."/>
            <person name="Fava F."/>
        </authorList>
    </citation>
    <scope>NUCLEOTIDE SEQUENCE</scope>
</reference>
<evidence type="ECO:0000256" key="2">
    <source>
        <dbReference type="ARBA" id="ARBA00009747"/>
    </source>
</evidence>
<evidence type="ECO:0000256" key="8">
    <source>
        <dbReference type="ARBA" id="ARBA00022842"/>
    </source>
</evidence>
<name>A0A1B6NR16_9ZZZZ</name>
<evidence type="ECO:0000256" key="7">
    <source>
        <dbReference type="ARBA" id="ARBA00022840"/>
    </source>
</evidence>
<evidence type="ECO:0000256" key="4">
    <source>
        <dbReference type="ARBA" id="ARBA00022695"/>
    </source>
</evidence>
<dbReference type="GO" id="GO:0046872">
    <property type="term" value="F:metal ion binding"/>
    <property type="evidence" value="ECO:0007669"/>
    <property type="project" value="UniProtKB-KW"/>
</dbReference>
<comment type="similarity">
    <text evidence="2">Belongs to the SELO family.</text>
</comment>
<evidence type="ECO:0000256" key="5">
    <source>
        <dbReference type="ARBA" id="ARBA00022723"/>
    </source>
</evidence>
<dbReference type="GO" id="GO:0005524">
    <property type="term" value="F:ATP binding"/>
    <property type="evidence" value="ECO:0007669"/>
    <property type="project" value="UniProtKB-KW"/>
</dbReference>
<keyword evidence="8" id="KW-0460">Magnesium</keyword>
<dbReference type="GO" id="GO:0070733">
    <property type="term" value="F:AMPylase activity"/>
    <property type="evidence" value="ECO:0007669"/>
    <property type="project" value="TreeGrafter"/>
</dbReference>
<gene>
    <name evidence="9" type="ORF">MGSAQ_003217</name>
</gene>
<dbReference type="Pfam" id="PF02696">
    <property type="entry name" value="SelO"/>
    <property type="match status" value="1"/>
</dbReference>